<proteinExistence type="predicted"/>
<dbReference type="Gene3D" id="1.20.1280.250">
    <property type="match status" value="1"/>
</dbReference>
<dbReference type="RefSeq" id="WP_131235973.1">
    <property type="nucleotide sequence ID" value="NZ_SJTH01000003.1"/>
</dbReference>
<feature type="domain" description="Elongation factor G-binding protein C-terminal treble-clef zinc-finger" evidence="2">
    <location>
        <begin position="99"/>
        <end position="202"/>
    </location>
</feature>
<dbReference type="GO" id="GO:0003746">
    <property type="term" value="F:translation elongation factor activity"/>
    <property type="evidence" value="ECO:0007669"/>
    <property type="project" value="UniProtKB-KW"/>
</dbReference>
<gene>
    <name evidence="3" type="ORF">E0Y62_03020</name>
</gene>
<dbReference type="Pfam" id="PF16571">
    <property type="entry name" value="FBP_C"/>
    <property type="match status" value="1"/>
</dbReference>
<dbReference type="InterPro" id="IPR010841">
    <property type="entry name" value="EF-G-binding_N"/>
</dbReference>
<dbReference type="AlphaFoldDB" id="A0A4R1B632"/>
<reference evidence="3 4" key="1">
    <citation type="submission" date="2019-03" db="EMBL/GenBank/DDBJ databases">
        <authorList>
            <person name="Jensen L."/>
            <person name="Storgaard J."/>
            <person name="Sulaj E."/>
            <person name="Schramm A."/>
            <person name="Marshall I.P.G."/>
        </authorList>
    </citation>
    <scope>NUCLEOTIDE SEQUENCE [LARGE SCALE GENOMIC DNA]</scope>
    <source>
        <strain evidence="3 4">2017H2G3</strain>
    </source>
</reference>
<evidence type="ECO:0000313" key="4">
    <source>
        <dbReference type="Proteomes" id="UP000293846"/>
    </source>
</evidence>
<dbReference type="STRING" id="1742358.GCA_001439605_01483"/>
<dbReference type="EMBL" id="SJTH01000003">
    <property type="protein sequence ID" value="TCJ05663.1"/>
    <property type="molecule type" value="Genomic_DNA"/>
</dbReference>
<dbReference type="InterPro" id="IPR032330">
    <property type="entry name" value="EF-G-binding_C"/>
</dbReference>
<organism evidence="3 4">
    <name type="scientific">Cytobacillus praedii</name>
    <dbReference type="NCBI Taxonomy" id="1742358"/>
    <lineage>
        <taxon>Bacteria</taxon>
        <taxon>Bacillati</taxon>
        <taxon>Bacillota</taxon>
        <taxon>Bacilli</taxon>
        <taxon>Bacillales</taxon>
        <taxon>Bacillaceae</taxon>
        <taxon>Cytobacillus</taxon>
    </lineage>
</organism>
<comment type="caution">
    <text evidence="3">The sequence shown here is derived from an EMBL/GenBank/DDBJ whole genome shotgun (WGS) entry which is preliminary data.</text>
</comment>
<accession>A0A4R1B632</accession>
<evidence type="ECO:0000313" key="3">
    <source>
        <dbReference type="EMBL" id="TCJ05663.1"/>
    </source>
</evidence>
<keyword evidence="3" id="KW-0648">Protein biosynthesis</keyword>
<dbReference type="Pfam" id="PF07299">
    <property type="entry name" value="EF-G-binding_N"/>
    <property type="match status" value="1"/>
</dbReference>
<evidence type="ECO:0000259" key="2">
    <source>
        <dbReference type="Pfam" id="PF16571"/>
    </source>
</evidence>
<name>A0A4R1B632_9BACI</name>
<dbReference type="InterPro" id="IPR038344">
    <property type="entry name" value="EF-G_N_sf"/>
</dbReference>
<dbReference type="OrthoDB" id="1891078at2"/>
<protein>
    <submittedName>
        <fullName evidence="3">Elongation factor G-binding protein</fullName>
    </submittedName>
</protein>
<dbReference type="CDD" id="cd16342">
    <property type="entry name" value="FusC_FusB"/>
    <property type="match status" value="1"/>
</dbReference>
<evidence type="ECO:0000259" key="1">
    <source>
        <dbReference type="Pfam" id="PF07299"/>
    </source>
</evidence>
<feature type="domain" description="Elongation factor G-binding protein N-terminal" evidence="1">
    <location>
        <begin position="4"/>
        <end position="86"/>
    </location>
</feature>
<dbReference type="Proteomes" id="UP000293846">
    <property type="component" value="Unassembled WGS sequence"/>
</dbReference>
<keyword evidence="4" id="KW-1185">Reference proteome</keyword>
<sequence>MEPFIRSDQFNYIKNQLQILINGYTSVNDKEVLEALKTLTDEKIIHLFDDLSEKQRQVFNPIVEISEKEQAEAFLSQLKQYVIPFKKISEQSIKKLFPKAKKLKVPPFDQIDRHEISYFGWNDTGSNKKYIVVEQNEKLVGLHGSFKNISKKGICTICHGHEELGMFIMETKGSVQGTFIKRGNYICQDSQKCNQNIKSLDKLEDFIKCMKG</sequence>
<keyword evidence="3" id="KW-0251">Elongation factor</keyword>